<evidence type="ECO:0000256" key="3">
    <source>
        <dbReference type="ARBA" id="ARBA00022514"/>
    </source>
</evidence>
<evidence type="ECO:0000313" key="8">
    <source>
        <dbReference type="Proteomes" id="UP000472267"/>
    </source>
</evidence>
<dbReference type="GO" id="GO:0005125">
    <property type="term" value="F:cytokine activity"/>
    <property type="evidence" value="ECO:0007669"/>
    <property type="project" value="UniProtKB-KW"/>
</dbReference>
<evidence type="ECO:0000256" key="1">
    <source>
        <dbReference type="ARBA" id="ARBA00004370"/>
    </source>
</evidence>
<dbReference type="RefSeq" id="XP_029943408.1">
    <property type="nucleotide sequence ID" value="XM_030087548.1"/>
</dbReference>
<dbReference type="OMA" id="HYYLYSK"/>
<dbReference type="SMART" id="SM00207">
    <property type="entry name" value="TNF"/>
    <property type="match status" value="1"/>
</dbReference>
<organism evidence="7 8">
    <name type="scientific">Salarias fasciatus</name>
    <name type="common">Jewelled blenny</name>
    <name type="synonym">Blennius fasciatus</name>
    <dbReference type="NCBI Taxonomy" id="181472"/>
    <lineage>
        <taxon>Eukaryota</taxon>
        <taxon>Metazoa</taxon>
        <taxon>Chordata</taxon>
        <taxon>Craniata</taxon>
        <taxon>Vertebrata</taxon>
        <taxon>Euteleostomi</taxon>
        <taxon>Actinopterygii</taxon>
        <taxon>Neopterygii</taxon>
        <taxon>Teleostei</taxon>
        <taxon>Neoteleostei</taxon>
        <taxon>Acanthomorphata</taxon>
        <taxon>Ovalentaria</taxon>
        <taxon>Blenniimorphae</taxon>
        <taxon>Blenniiformes</taxon>
        <taxon>Blennioidei</taxon>
        <taxon>Blenniidae</taxon>
        <taxon>Salariinae</taxon>
        <taxon>Salarias</taxon>
    </lineage>
</organism>
<feature type="domain" description="THD" evidence="6">
    <location>
        <begin position="129"/>
        <end position="275"/>
    </location>
</feature>
<protein>
    <submittedName>
        <fullName evidence="7">Tumor necrosis factor ligand superfamily member 14-like</fullName>
    </submittedName>
</protein>
<keyword evidence="5" id="KW-1133">Transmembrane helix</keyword>
<keyword evidence="3" id="KW-0202">Cytokine</keyword>
<evidence type="ECO:0000256" key="5">
    <source>
        <dbReference type="SAM" id="Phobius"/>
    </source>
</evidence>
<dbReference type="GO" id="GO:0006955">
    <property type="term" value="P:immune response"/>
    <property type="evidence" value="ECO:0007669"/>
    <property type="project" value="InterPro"/>
</dbReference>
<accession>A0A672HJ93</accession>
<dbReference type="GO" id="GO:0005164">
    <property type="term" value="F:tumor necrosis factor receptor binding"/>
    <property type="evidence" value="ECO:0007669"/>
    <property type="project" value="InterPro"/>
</dbReference>
<dbReference type="Proteomes" id="UP000472267">
    <property type="component" value="Unassembled WGS sequence"/>
</dbReference>
<proteinExistence type="inferred from homology"/>
<dbReference type="SUPFAM" id="SSF49842">
    <property type="entry name" value="TNF-like"/>
    <property type="match status" value="1"/>
</dbReference>
<comment type="subcellular location">
    <subcellularLocation>
        <location evidence="1">Membrane</location>
    </subcellularLocation>
</comment>
<sequence>MSAPATFNLSTLGEVKPGGAPEAGAAACPQVFMVDSQASYISMPKQRKPRTTTAHRLLLLLVGLALLGLLLEGYFIYKLYQRIEPFSPSICHPACQNQSNHATSGQQTGSTMSQVGLKDLNQINMQKRAFAHLIGAKNHTLENNVVQWVKEGEAFIHNMNYGKDGLVVQKEGYYYIYSKVQVNAAEDCLLIQHKVIRVTKAYDLPIELMKSKSFRCRTPKPSNAKPSTSDDLWNNYLGGIFHVHGGDRIIVELESKQSVQLHSGLSENFMGAFMISPWKNN</sequence>
<dbReference type="PANTHER" id="PTHR11471">
    <property type="entry name" value="TUMOR NECROSIS FACTOR FAMILY MEMBER"/>
    <property type="match status" value="1"/>
</dbReference>
<dbReference type="PROSITE" id="PS50049">
    <property type="entry name" value="THD_2"/>
    <property type="match status" value="1"/>
</dbReference>
<keyword evidence="4 5" id="KW-0472">Membrane</keyword>
<dbReference type="Ensembl" id="ENSSFAT00005030057.1">
    <property type="protein sequence ID" value="ENSSFAP00005028990.1"/>
    <property type="gene ID" value="ENSSFAG00005014741.1"/>
</dbReference>
<keyword evidence="5" id="KW-0812">Transmembrane</keyword>
<dbReference type="InParanoid" id="A0A672HJ93"/>
<dbReference type="InterPro" id="IPR008983">
    <property type="entry name" value="Tumour_necrosis_fac-like_dom"/>
</dbReference>
<evidence type="ECO:0000259" key="6">
    <source>
        <dbReference type="PROSITE" id="PS50049"/>
    </source>
</evidence>
<name>A0A672HJ93_SALFA</name>
<evidence type="ECO:0000256" key="2">
    <source>
        <dbReference type="ARBA" id="ARBA00008670"/>
    </source>
</evidence>
<dbReference type="GO" id="GO:0005615">
    <property type="term" value="C:extracellular space"/>
    <property type="evidence" value="ECO:0007669"/>
    <property type="project" value="UniProtKB-KW"/>
</dbReference>
<comment type="similarity">
    <text evidence="2">Belongs to the tumor necrosis factor family.</text>
</comment>
<dbReference type="GO" id="GO:0016020">
    <property type="term" value="C:membrane"/>
    <property type="evidence" value="ECO:0007669"/>
    <property type="project" value="UniProtKB-SubCell"/>
</dbReference>
<dbReference type="FunCoup" id="A0A672HJ93">
    <property type="interactions" value="433"/>
</dbReference>
<reference evidence="7" key="1">
    <citation type="submission" date="2025-08" db="UniProtKB">
        <authorList>
            <consortium name="Ensembl"/>
        </authorList>
    </citation>
    <scope>IDENTIFICATION</scope>
</reference>
<evidence type="ECO:0000256" key="4">
    <source>
        <dbReference type="ARBA" id="ARBA00023136"/>
    </source>
</evidence>
<feature type="transmembrane region" description="Helical" evidence="5">
    <location>
        <begin position="57"/>
        <end position="77"/>
    </location>
</feature>
<dbReference type="AlphaFoldDB" id="A0A672HJ93"/>
<dbReference type="Gene3D" id="2.60.120.40">
    <property type="match status" value="1"/>
</dbReference>
<evidence type="ECO:0000313" key="7">
    <source>
        <dbReference type="Ensembl" id="ENSSFAP00005028990.1"/>
    </source>
</evidence>
<keyword evidence="8" id="KW-1185">Reference proteome</keyword>
<reference evidence="7" key="2">
    <citation type="submission" date="2025-09" db="UniProtKB">
        <authorList>
            <consortium name="Ensembl"/>
        </authorList>
    </citation>
    <scope>IDENTIFICATION</scope>
</reference>
<dbReference type="GeneID" id="115385490"/>
<dbReference type="Pfam" id="PF00229">
    <property type="entry name" value="TNF"/>
    <property type="match status" value="1"/>
</dbReference>
<dbReference type="InterPro" id="IPR006052">
    <property type="entry name" value="TNF_dom"/>
</dbReference>
<dbReference type="PANTHER" id="PTHR11471:SF56">
    <property type="entry name" value="TUMOR NECROSIS FACTOR LIGAND SUPERFAMILY MEMBER 14-LIKE"/>
    <property type="match status" value="1"/>
</dbReference>
<gene>
    <name evidence="7" type="primary">LOC115385490</name>
</gene>